<gene>
    <name evidence="1" type="ORF">GCM10008933_38960</name>
</gene>
<organism evidence="1 2">
    <name type="scientific">Paenibacillus motobuensis</name>
    <dbReference type="NCBI Taxonomy" id="295324"/>
    <lineage>
        <taxon>Bacteria</taxon>
        <taxon>Bacillati</taxon>
        <taxon>Bacillota</taxon>
        <taxon>Bacilli</taxon>
        <taxon>Bacillales</taxon>
        <taxon>Paenibacillaceae</taxon>
        <taxon>Paenibacillus</taxon>
    </lineage>
</organism>
<evidence type="ECO:0000313" key="1">
    <source>
        <dbReference type="EMBL" id="GAA0404841.1"/>
    </source>
</evidence>
<accession>A0ABP3IHZ4</accession>
<comment type="caution">
    <text evidence="1">The sequence shown here is derived from an EMBL/GenBank/DDBJ whole genome shotgun (WGS) entry which is preliminary data.</text>
</comment>
<evidence type="ECO:0000313" key="2">
    <source>
        <dbReference type="Proteomes" id="UP001500340"/>
    </source>
</evidence>
<dbReference type="Proteomes" id="UP001500340">
    <property type="component" value="Unassembled WGS sequence"/>
</dbReference>
<keyword evidence="2" id="KW-1185">Reference proteome</keyword>
<protein>
    <submittedName>
        <fullName evidence="1">Uncharacterized protein</fullName>
    </submittedName>
</protein>
<sequence length="71" mass="8580">MFYKTLLRNGQPAWLAKEVYMPSKRWSQLKRGVSNETTDRYFYKNDTCLNLTKHHNVICRKNKLKFTILIK</sequence>
<dbReference type="EMBL" id="BAAACX010000018">
    <property type="protein sequence ID" value="GAA0404841.1"/>
    <property type="molecule type" value="Genomic_DNA"/>
</dbReference>
<proteinExistence type="predicted"/>
<name>A0ABP3IHZ4_9BACL</name>
<reference evidence="2" key="1">
    <citation type="journal article" date="2019" name="Int. J. Syst. Evol. Microbiol.">
        <title>The Global Catalogue of Microorganisms (GCM) 10K type strain sequencing project: providing services to taxonomists for standard genome sequencing and annotation.</title>
        <authorList>
            <consortium name="The Broad Institute Genomics Platform"/>
            <consortium name="The Broad Institute Genome Sequencing Center for Infectious Disease"/>
            <person name="Wu L."/>
            <person name="Ma J."/>
        </authorList>
    </citation>
    <scope>NUCLEOTIDE SEQUENCE [LARGE SCALE GENOMIC DNA]</scope>
    <source>
        <strain evidence="2">JCM 12774</strain>
    </source>
</reference>